<feature type="compositionally biased region" description="Polar residues" evidence="1">
    <location>
        <begin position="184"/>
        <end position="198"/>
    </location>
</feature>
<evidence type="ECO:0000313" key="3">
    <source>
        <dbReference type="Proteomes" id="UP001066276"/>
    </source>
</evidence>
<accession>A0AAV7T2V9</accession>
<dbReference type="AlphaFoldDB" id="A0AAV7T2V9"/>
<evidence type="ECO:0000313" key="2">
    <source>
        <dbReference type="EMBL" id="KAJ1170727.1"/>
    </source>
</evidence>
<gene>
    <name evidence="2" type="ORF">NDU88_002600</name>
</gene>
<reference evidence="2" key="1">
    <citation type="journal article" date="2022" name="bioRxiv">
        <title>Sequencing and chromosome-scale assembly of the giantPleurodeles waltlgenome.</title>
        <authorList>
            <person name="Brown T."/>
            <person name="Elewa A."/>
            <person name="Iarovenko S."/>
            <person name="Subramanian E."/>
            <person name="Araus A.J."/>
            <person name="Petzold A."/>
            <person name="Susuki M."/>
            <person name="Suzuki K.-i.T."/>
            <person name="Hayashi T."/>
            <person name="Toyoda A."/>
            <person name="Oliveira C."/>
            <person name="Osipova E."/>
            <person name="Leigh N.D."/>
            <person name="Simon A."/>
            <person name="Yun M.H."/>
        </authorList>
    </citation>
    <scope>NUCLEOTIDE SEQUENCE</scope>
    <source>
        <strain evidence="2">20211129_DDA</strain>
        <tissue evidence="2">Liver</tissue>
    </source>
</reference>
<comment type="caution">
    <text evidence="2">The sequence shown here is derived from an EMBL/GenBank/DDBJ whole genome shotgun (WGS) entry which is preliminary data.</text>
</comment>
<feature type="compositionally biased region" description="Polar residues" evidence="1">
    <location>
        <begin position="9"/>
        <end position="24"/>
    </location>
</feature>
<sequence length="198" mass="22243">MGEGKAQPQALTPMQEGIQTQGTKEITPEDYKLAQGKDRKAKGWSNGICEYFMPLGKNASQRILPEGVVPRSTLARYLLVTVQLLWALPGRIYQQATQLKSQCRNFQLQVHLPVKKSKSIKFEQAMQPTLPQKWEVPLSPTIVIKGRGMTLEELTTKGQYMEGSSEGSLDSMAFESPKPRKKSNSLCWETSLTQEELE</sequence>
<feature type="region of interest" description="Disordered" evidence="1">
    <location>
        <begin position="1"/>
        <end position="27"/>
    </location>
</feature>
<protein>
    <submittedName>
        <fullName evidence="2">Uncharacterized protein</fullName>
    </submittedName>
</protein>
<feature type="region of interest" description="Disordered" evidence="1">
    <location>
        <begin position="160"/>
        <end position="198"/>
    </location>
</feature>
<organism evidence="2 3">
    <name type="scientific">Pleurodeles waltl</name>
    <name type="common">Iberian ribbed newt</name>
    <dbReference type="NCBI Taxonomy" id="8319"/>
    <lineage>
        <taxon>Eukaryota</taxon>
        <taxon>Metazoa</taxon>
        <taxon>Chordata</taxon>
        <taxon>Craniata</taxon>
        <taxon>Vertebrata</taxon>
        <taxon>Euteleostomi</taxon>
        <taxon>Amphibia</taxon>
        <taxon>Batrachia</taxon>
        <taxon>Caudata</taxon>
        <taxon>Salamandroidea</taxon>
        <taxon>Salamandridae</taxon>
        <taxon>Pleurodelinae</taxon>
        <taxon>Pleurodeles</taxon>
    </lineage>
</organism>
<dbReference type="Proteomes" id="UP001066276">
    <property type="component" value="Chromosome 4_1"/>
</dbReference>
<evidence type="ECO:0000256" key="1">
    <source>
        <dbReference type="SAM" id="MobiDB-lite"/>
    </source>
</evidence>
<dbReference type="EMBL" id="JANPWB010000007">
    <property type="protein sequence ID" value="KAJ1170727.1"/>
    <property type="molecule type" value="Genomic_DNA"/>
</dbReference>
<proteinExistence type="predicted"/>
<keyword evidence="3" id="KW-1185">Reference proteome</keyword>
<name>A0AAV7T2V9_PLEWA</name>